<evidence type="ECO:0000313" key="2">
    <source>
        <dbReference type="EMBL" id="CBY42978.1"/>
    </source>
</evidence>
<sequence length="373" mass="41415">KELPTFKEQEDEYKKAAGLWLRSEECQSQEQDEHIKIHVETTCLPIPTETPKMEIRSSPVKVPTPENKPSRAERRIDPELQKLKCGQGGAYRWSMSKQSFNKVVCPFCIRSEDPSKSGINFIRADYWRRHITEVHKKENEIEHSKNLVICLKCYHIGIDKAKDAKESGSGLPDFSSLFFTADQKEEHREKMHKGENITFVSAWEKKEASQSRRKRTSHHSTDKNSHSCGKIFSLSAKKSPSPGSKACSSSNRHLCNNATALPLSLLTQPKTTTVSSCFFLQSITFADANVASCCWPSATWCCPATPTSQAELCASANSLETGSKTGAIGSEPPDTSASINEQSNAPPPTITSSSKSSATATKQSFTRLKYGYR</sequence>
<proteinExistence type="predicted"/>
<feature type="compositionally biased region" description="Low complexity" evidence="1">
    <location>
        <begin position="350"/>
        <end position="362"/>
    </location>
</feature>
<accession>E4Z5K0</accession>
<feature type="region of interest" description="Disordered" evidence="1">
    <location>
        <begin position="324"/>
        <end position="373"/>
    </location>
</feature>
<evidence type="ECO:0000256" key="1">
    <source>
        <dbReference type="SAM" id="MobiDB-lite"/>
    </source>
</evidence>
<reference evidence="2" key="1">
    <citation type="journal article" date="2010" name="Science">
        <title>Plasticity of animal genome architecture unmasked by rapid evolution of a pelagic tunicate.</title>
        <authorList>
            <person name="Denoeud F."/>
            <person name="Henriet S."/>
            <person name="Mungpakdee S."/>
            <person name="Aury J.M."/>
            <person name="Da Silva C."/>
            <person name="Brinkmann H."/>
            <person name="Mikhaleva J."/>
            <person name="Olsen L.C."/>
            <person name="Jubin C."/>
            <person name="Canestro C."/>
            <person name="Bouquet J.M."/>
            <person name="Danks G."/>
            <person name="Poulain J."/>
            <person name="Campsteijn C."/>
            <person name="Adamski M."/>
            <person name="Cross I."/>
            <person name="Yadetie F."/>
            <person name="Muffato M."/>
            <person name="Louis A."/>
            <person name="Butcher S."/>
            <person name="Tsagkogeorga G."/>
            <person name="Konrad A."/>
            <person name="Singh S."/>
            <person name="Jensen M.F."/>
            <person name="Cong E.H."/>
            <person name="Eikeseth-Otteraa H."/>
            <person name="Noel B."/>
            <person name="Anthouard V."/>
            <person name="Porcel B.M."/>
            <person name="Kachouri-Lafond R."/>
            <person name="Nishino A."/>
            <person name="Ugolini M."/>
            <person name="Chourrout P."/>
            <person name="Nishida H."/>
            <person name="Aasland R."/>
            <person name="Huzurbazar S."/>
            <person name="Westhof E."/>
            <person name="Delsuc F."/>
            <person name="Lehrach H."/>
            <person name="Reinhardt R."/>
            <person name="Weissenbach J."/>
            <person name="Roy S.W."/>
            <person name="Artiguenave F."/>
            <person name="Postlethwait J.H."/>
            <person name="Manak J.R."/>
            <person name="Thompson E.M."/>
            <person name="Jaillon O."/>
            <person name="Du Pasquier L."/>
            <person name="Boudinot P."/>
            <person name="Liberles D.A."/>
            <person name="Volff J.N."/>
            <person name="Philippe H."/>
            <person name="Lenhard B."/>
            <person name="Roest Crollius H."/>
            <person name="Wincker P."/>
            <person name="Chourrout D."/>
        </authorList>
    </citation>
    <scope>NUCLEOTIDE SEQUENCE [LARGE SCALE GENOMIC DNA]</scope>
</reference>
<feature type="compositionally biased region" description="Polar residues" evidence="1">
    <location>
        <begin position="333"/>
        <end position="344"/>
    </location>
</feature>
<organism evidence="2">
    <name type="scientific">Oikopleura dioica</name>
    <name type="common">Tunicate</name>
    <dbReference type="NCBI Taxonomy" id="34765"/>
    <lineage>
        <taxon>Eukaryota</taxon>
        <taxon>Metazoa</taxon>
        <taxon>Chordata</taxon>
        <taxon>Tunicata</taxon>
        <taxon>Appendicularia</taxon>
        <taxon>Copelata</taxon>
        <taxon>Oikopleuridae</taxon>
        <taxon>Oikopleura</taxon>
    </lineage>
</organism>
<feature type="region of interest" description="Disordered" evidence="1">
    <location>
        <begin position="48"/>
        <end position="72"/>
    </location>
</feature>
<gene>
    <name evidence="2" type="ORF">GSOID_T00026717001</name>
</gene>
<dbReference type="Proteomes" id="UP000011014">
    <property type="component" value="Unassembled WGS sequence"/>
</dbReference>
<feature type="non-terminal residue" evidence="2">
    <location>
        <position position="1"/>
    </location>
</feature>
<protein>
    <submittedName>
        <fullName evidence="2">Uncharacterized protein</fullName>
    </submittedName>
</protein>
<dbReference type="EMBL" id="FN657706">
    <property type="protein sequence ID" value="CBY42978.1"/>
    <property type="molecule type" value="Genomic_DNA"/>
</dbReference>
<name>E4Z5K0_OIKDI</name>
<feature type="region of interest" description="Disordered" evidence="1">
    <location>
        <begin position="208"/>
        <end position="228"/>
    </location>
</feature>
<dbReference type="AlphaFoldDB" id="E4Z5K0"/>